<name>A0A8K0NH48_9HYPO</name>
<dbReference type="InterPro" id="IPR029021">
    <property type="entry name" value="Prot-tyrosine_phosphatase-like"/>
</dbReference>
<gene>
    <name evidence="2" type="ORF">E4U42_005785</name>
</gene>
<dbReference type="GO" id="GO:0004721">
    <property type="term" value="F:phosphoprotein phosphatase activity"/>
    <property type="evidence" value="ECO:0007669"/>
    <property type="project" value="InterPro"/>
</dbReference>
<protein>
    <submittedName>
        <fullName evidence="2">Uncharacterized protein</fullName>
    </submittedName>
</protein>
<dbReference type="OrthoDB" id="449382at2759"/>
<evidence type="ECO:0000313" key="2">
    <source>
        <dbReference type="EMBL" id="KAG5921590.1"/>
    </source>
</evidence>
<accession>A0A8K0NH48</accession>
<evidence type="ECO:0000256" key="1">
    <source>
        <dbReference type="SAM" id="MobiDB-lite"/>
    </source>
</evidence>
<reference evidence="2" key="1">
    <citation type="journal article" date="2020" name="bioRxiv">
        <title>Whole genome comparisons of ergot fungi reveals the divergence and evolution of species within the genus Claviceps are the result of varying mechanisms driving genome evolution and host range expansion.</title>
        <authorList>
            <person name="Wyka S.A."/>
            <person name="Mondo S.J."/>
            <person name="Liu M."/>
            <person name="Dettman J."/>
            <person name="Nalam V."/>
            <person name="Broders K.D."/>
        </authorList>
    </citation>
    <scope>NUCLEOTIDE SEQUENCE</scope>
    <source>
        <strain evidence="2">CCC 489</strain>
    </source>
</reference>
<dbReference type="AlphaFoldDB" id="A0A8K0NH48"/>
<dbReference type="EMBL" id="SRPY01000555">
    <property type="protein sequence ID" value="KAG5921590.1"/>
    <property type="molecule type" value="Genomic_DNA"/>
</dbReference>
<comment type="caution">
    <text evidence="2">The sequence shown here is derived from an EMBL/GenBank/DDBJ whole genome shotgun (WGS) entry which is preliminary data.</text>
</comment>
<organism evidence="2 3">
    <name type="scientific">Claviceps africana</name>
    <dbReference type="NCBI Taxonomy" id="83212"/>
    <lineage>
        <taxon>Eukaryota</taxon>
        <taxon>Fungi</taxon>
        <taxon>Dikarya</taxon>
        <taxon>Ascomycota</taxon>
        <taxon>Pezizomycotina</taxon>
        <taxon>Sordariomycetes</taxon>
        <taxon>Hypocreomycetidae</taxon>
        <taxon>Hypocreales</taxon>
        <taxon>Clavicipitaceae</taxon>
        <taxon>Claviceps</taxon>
    </lineage>
</organism>
<keyword evidence="3" id="KW-1185">Reference proteome</keyword>
<dbReference type="SUPFAM" id="SSF52799">
    <property type="entry name" value="(Phosphotyrosine protein) phosphatases II"/>
    <property type="match status" value="1"/>
</dbReference>
<feature type="region of interest" description="Disordered" evidence="1">
    <location>
        <begin position="109"/>
        <end position="142"/>
    </location>
</feature>
<feature type="region of interest" description="Disordered" evidence="1">
    <location>
        <begin position="1"/>
        <end position="26"/>
    </location>
</feature>
<dbReference type="Gene3D" id="3.90.190.10">
    <property type="entry name" value="Protein tyrosine phosphatase superfamily"/>
    <property type="match status" value="1"/>
</dbReference>
<feature type="compositionally biased region" description="Acidic residues" evidence="1">
    <location>
        <begin position="114"/>
        <end position="124"/>
    </location>
</feature>
<evidence type="ECO:0000313" key="3">
    <source>
        <dbReference type="Proteomes" id="UP000811619"/>
    </source>
</evidence>
<dbReference type="Proteomes" id="UP000811619">
    <property type="component" value="Unassembled WGS sequence"/>
</dbReference>
<dbReference type="InterPro" id="IPR026893">
    <property type="entry name" value="Tyr/Ser_Pase_IphP-type"/>
</dbReference>
<sequence>MTADSNLAHGSYPDGLALPGMPPPPSSVCAAAAASSPSRSIDGVFNVRDFGGHLVVSPAAASTSLRTRPGIIFRSAHPEHMTEEGRRQLRDLRVARIFDLRGAEESRQYKVVMDDDDDDDDDDDASKATLPPRSALPFETGDDELSLRIDKYASAGTAPEVRDPFSRVLRRRI</sequence>
<dbReference type="Pfam" id="PF13350">
    <property type="entry name" value="Y_phosphatase3"/>
    <property type="match status" value="1"/>
</dbReference>
<proteinExistence type="predicted"/>